<keyword evidence="3" id="KW-1185">Reference proteome</keyword>
<feature type="chain" id="PRO_5030674535" description="CBM-cenC domain-containing protein" evidence="1">
    <location>
        <begin position="26"/>
        <end position="565"/>
    </location>
</feature>
<proteinExistence type="predicted"/>
<dbReference type="AlphaFoldDB" id="A0A7W5E158"/>
<dbReference type="SUPFAM" id="SSF49785">
    <property type="entry name" value="Galactose-binding domain-like"/>
    <property type="match status" value="1"/>
</dbReference>
<dbReference type="InterPro" id="IPR008979">
    <property type="entry name" value="Galactose-bd-like_sf"/>
</dbReference>
<dbReference type="RefSeq" id="WP_221225125.1">
    <property type="nucleotide sequence ID" value="NZ_JACHXU010000010.1"/>
</dbReference>
<reference evidence="2 3" key="1">
    <citation type="submission" date="2020-08" db="EMBL/GenBank/DDBJ databases">
        <title>Genomic Encyclopedia of Type Strains, Phase III (KMG-III): the genomes of soil and plant-associated and newly described type strains.</title>
        <authorList>
            <person name="Whitman W."/>
        </authorList>
    </citation>
    <scope>NUCLEOTIDE SEQUENCE [LARGE SCALE GENOMIC DNA]</scope>
    <source>
        <strain evidence="2 3">CECT 8075</strain>
    </source>
</reference>
<dbReference type="Gene3D" id="3.20.20.80">
    <property type="entry name" value="Glycosidases"/>
    <property type="match status" value="1"/>
</dbReference>
<gene>
    <name evidence="2" type="ORF">FHS27_003198</name>
</gene>
<keyword evidence="1" id="KW-0732">Signal</keyword>
<evidence type="ECO:0000256" key="1">
    <source>
        <dbReference type="SAM" id="SignalP"/>
    </source>
</evidence>
<dbReference type="SUPFAM" id="SSF51445">
    <property type="entry name" value="(Trans)glycosidases"/>
    <property type="match status" value="1"/>
</dbReference>
<feature type="signal peptide" evidence="1">
    <location>
        <begin position="1"/>
        <end position="25"/>
    </location>
</feature>
<evidence type="ECO:0000313" key="2">
    <source>
        <dbReference type="EMBL" id="MBB3207377.1"/>
    </source>
</evidence>
<protein>
    <recommendedName>
        <fullName evidence="4">CBM-cenC domain-containing protein</fullName>
    </recommendedName>
</protein>
<comment type="caution">
    <text evidence="2">The sequence shown here is derived from an EMBL/GenBank/DDBJ whole genome shotgun (WGS) entry which is preliminary data.</text>
</comment>
<dbReference type="Proteomes" id="UP000536179">
    <property type="component" value="Unassembled WGS sequence"/>
</dbReference>
<dbReference type="InterPro" id="IPR017853">
    <property type="entry name" value="GH"/>
</dbReference>
<dbReference type="Gene3D" id="2.60.120.260">
    <property type="entry name" value="Galactose-binding domain-like"/>
    <property type="match status" value="1"/>
</dbReference>
<name>A0A7W5E158_9BACT</name>
<accession>A0A7W5E158</accession>
<evidence type="ECO:0000313" key="3">
    <source>
        <dbReference type="Proteomes" id="UP000536179"/>
    </source>
</evidence>
<sequence length="565" mass="63931">MPMNLIKIVAFGCLCSTLLVSPSIADDAHRLWVYAPVNFQVDQDVDRLIKLLARAKKAGYNGAAITDFKFGKLDERPDNYYRNLVRTRTVAEELELELIPLVMQIGYSNSLLQNNPNLAAGLPVKDCKFVVKQNEARPASKQNFLDGGDFEAASKNAPERWDWIDGFGTASKLDASIKHSGRSSLRMDASRKDEGSGGNCRVVRRVTLKPFHEYRLTLWVKSDGLQTSEFKFMPIDEGGRALNHANLGIKSTQDWTRHRVVFNSLEHKEVNVYLGLWGAQSGQVWIDDVQLEEVGGINLLRREGCPLRVRSGDGSVEYQEGLDFTRWEDPLLGRVPYAGEYDDDHEAPPIRLTNQSRIRDGDVLGVSYYHAAIIQDSQVCCSLVAEEVFDLLRREVIQIDQYLKPKRYFMSHDEIRVAGWDELAQGRPSGKLLADNVHRCEKLIHEICPNAEVMVWSDMFDPNHNAHDHYYLVHGTLAGSWQGLDESVSVVNWNGGNAKSSLSFFANRGHQQIIAGYYDDDVKKNVGQWKQAARGIRNVKGFMYTTWQLNYSDLEAFADQVRSNE</sequence>
<organism evidence="2 3">
    <name type="scientific">Aporhodopirellula rubra</name>
    <dbReference type="NCBI Taxonomy" id="980271"/>
    <lineage>
        <taxon>Bacteria</taxon>
        <taxon>Pseudomonadati</taxon>
        <taxon>Planctomycetota</taxon>
        <taxon>Planctomycetia</taxon>
        <taxon>Pirellulales</taxon>
        <taxon>Pirellulaceae</taxon>
        <taxon>Aporhodopirellula</taxon>
    </lineage>
</organism>
<dbReference type="EMBL" id="JACHXU010000010">
    <property type="protein sequence ID" value="MBB3207377.1"/>
    <property type="molecule type" value="Genomic_DNA"/>
</dbReference>
<evidence type="ECO:0008006" key="4">
    <source>
        <dbReference type="Google" id="ProtNLM"/>
    </source>
</evidence>